<dbReference type="InterPro" id="IPR052018">
    <property type="entry name" value="PHP_domain"/>
</dbReference>
<dbReference type="Pfam" id="PF13263">
    <property type="entry name" value="PHP_C"/>
    <property type="match status" value="1"/>
</dbReference>
<dbReference type="RefSeq" id="WP_307261798.1">
    <property type="nucleotide sequence ID" value="NZ_JAUSVL010000001.1"/>
</dbReference>
<dbReference type="EMBL" id="JAUSVL010000001">
    <property type="protein sequence ID" value="MDQ0290337.1"/>
    <property type="molecule type" value="Genomic_DNA"/>
</dbReference>
<keyword evidence="2" id="KW-1185">Reference proteome</keyword>
<dbReference type="CDD" id="cd07432">
    <property type="entry name" value="PHP_HisPPase"/>
    <property type="match status" value="1"/>
</dbReference>
<name>A0AAE4AQD4_9BACT</name>
<dbReference type="InterPro" id="IPR016195">
    <property type="entry name" value="Pol/histidinol_Pase-like"/>
</dbReference>
<dbReference type="PANTHER" id="PTHR42924">
    <property type="entry name" value="EXONUCLEASE"/>
    <property type="match status" value="1"/>
</dbReference>
<sequence>MRFRNDVFTYAVVVLLTALGLQAALKDAWPQFVPADQQTAITMVFTDAAALPKSEELTLQYVCADGLRADGRALGWAQFEKVPFAIKDDTLTATVNFRGETEHTLRLVSPHATNGMKKPVVHGTFKLYSLKPDFFALRPYKGDVHMHSKFSDGRKDETPSHMIATCRKLGHDFAIATDHRSYAGSQEAMSTFAKLPTDMRCFPGEEVHSPGNGVHILSLGASAGITEWFTEKRPEYDQAVTAEKARIDAKELPEALHHPAAASVVVWNKIRELGGIAVYCHPYWRPDHRQYIPAALSDYLLQKGQFDAFEVLNGGSNDLGILHYHELRAQGRNYPGIGVTDAHASANLGKAYTLIMSESLSFSDLAANIRKGNCIAVEVDPATKQQRAHGNLRLGRFATFLFTHYYPQQHDKLCAEEGDLLVKAVAGDTAASDALKPLQGRVPALFDKYWAK</sequence>
<accession>A0AAE4AQD4</accession>
<comment type="caution">
    <text evidence="1">The sequence shown here is derived from an EMBL/GenBank/DDBJ whole genome shotgun (WGS) entry which is preliminary data.</text>
</comment>
<dbReference type="SUPFAM" id="SSF89550">
    <property type="entry name" value="PHP domain-like"/>
    <property type="match status" value="1"/>
</dbReference>
<proteinExistence type="predicted"/>
<dbReference type="Proteomes" id="UP001238163">
    <property type="component" value="Unassembled WGS sequence"/>
</dbReference>
<gene>
    <name evidence="1" type="ORF">J3R75_002444</name>
</gene>
<reference evidence="1" key="1">
    <citation type="submission" date="2023-07" db="EMBL/GenBank/DDBJ databases">
        <title>Genomic Encyclopedia of Type Strains, Phase IV (KMG-IV): sequencing the most valuable type-strain genomes for metagenomic binning, comparative biology and taxonomic classification.</title>
        <authorList>
            <person name="Goeker M."/>
        </authorList>
    </citation>
    <scope>NUCLEOTIDE SEQUENCE</scope>
    <source>
        <strain evidence="1">DSM 24202</strain>
    </source>
</reference>
<evidence type="ECO:0000313" key="1">
    <source>
        <dbReference type="EMBL" id="MDQ0290337.1"/>
    </source>
</evidence>
<protein>
    <submittedName>
        <fullName evidence="1">Metal-dependent phosphoesterase TrpH</fullName>
    </submittedName>
</protein>
<organism evidence="1 2">
    <name type="scientific">Oligosphaera ethanolica</name>
    <dbReference type="NCBI Taxonomy" id="760260"/>
    <lineage>
        <taxon>Bacteria</taxon>
        <taxon>Pseudomonadati</taxon>
        <taxon>Lentisphaerota</taxon>
        <taxon>Oligosphaeria</taxon>
        <taxon>Oligosphaerales</taxon>
        <taxon>Oligosphaeraceae</taxon>
        <taxon>Oligosphaera</taxon>
    </lineage>
</organism>
<dbReference type="GO" id="GO:0035312">
    <property type="term" value="F:5'-3' DNA exonuclease activity"/>
    <property type="evidence" value="ECO:0007669"/>
    <property type="project" value="TreeGrafter"/>
</dbReference>
<dbReference type="Gene3D" id="3.20.20.140">
    <property type="entry name" value="Metal-dependent hydrolases"/>
    <property type="match status" value="1"/>
</dbReference>
<dbReference type="GO" id="GO:0004534">
    <property type="term" value="F:5'-3' RNA exonuclease activity"/>
    <property type="evidence" value="ECO:0007669"/>
    <property type="project" value="TreeGrafter"/>
</dbReference>
<dbReference type="AlphaFoldDB" id="A0AAE4AQD4"/>
<evidence type="ECO:0000313" key="2">
    <source>
        <dbReference type="Proteomes" id="UP001238163"/>
    </source>
</evidence>
<dbReference type="PANTHER" id="PTHR42924:SF3">
    <property type="entry name" value="POLYMERASE_HISTIDINOL PHOSPHATASE N-TERMINAL DOMAIN-CONTAINING PROTEIN"/>
    <property type="match status" value="1"/>
</dbReference>